<keyword evidence="3 4" id="KW-0175">Coiled coil</keyword>
<dbReference type="GO" id="GO:0030313">
    <property type="term" value="C:cell envelope"/>
    <property type="evidence" value="ECO:0007669"/>
    <property type="project" value="UniProtKB-SubCell"/>
</dbReference>
<evidence type="ECO:0000259" key="6">
    <source>
        <dbReference type="Pfam" id="PF25954"/>
    </source>
</evidence>
<dbReference type="Gene3D" id="2.40.30.170">
    <property type="match status" value="1"/>
</dbReference>
<dbReference type="PANTHER" id="PTHR32347:SF23">
    <property type="entry name" value="BLL5650 PROTEIN"/>
    <property type="match status" value="1"/>
</dbReference>
<dbReference type="InterPro" id="IPR058792">
    <property type="entry name" value="Beta-barrel_RND_2"/>
</dbReference>
<dbReference type="Pfam" id="PF25917">
    <property type="entry name" value="BSH_RND"/>
    <property type="match status" value="1"/>
</dbReference>
<comment type="subcellular location">
    <subcellularLocation>
        <location evidence="1">Cell envelope</location>
    </subcellularLocation>
</comment>
<comment type="caution">
    <text evidence="7">The sequence shown here is derived from an EMBL/GenBank/DDBJ whole genome shotgun (WGS) entry which is preliminary data.</text>
</comment>
<accession>A0A3N1PFN7</accession>
<dbReference type="STRING" id="584787.GCA_001247655_03787"/>
<dbReference type="InterPro" id="IPR050465">
    <property type="entry name" value="UPF0194_transport"/>
</dbReference>
<dbReference type="Proteomes" id="UP000268033">
    <property type="component" value="Unassembled WGS sequence"/>
</dbReference>
<gene>
    <name evidence="7" type="ORF">EDC28_10874</name>
</gene>
<dbReference type="Gene3D" id="1.10.287.470">
    <property type="entry name" value="Helix hairpin bin"/>
    <property type="match status" value="1"/>
</dbReference>
<name>A0A3N1PFN7_9GAMM</name>
<comment type="similarity">
    <text evidence="2">Belongs to the membrane fusion protein (MFP) (TC 8.A.1) family.</text>
</comment>
<evidence type="ECO:0000256" key="4">
    <source>
        <dbReference type="SAM" id="Coils"/>
    </source>
</evidence>
<feature type="coiled-coil region" evidence="4">
    <location>
        <begin position="172"/>
        <end position="237"/>
    </location>
</feature>
<dbReference type="AlphaFoldDB" id="A0A3N1PFN7"/>
<organism evidence="7 8">
    <name type="scientific">Gallaecimonas pentaromativorans</name>
    <dbReference type="NCBI Taxonomy" id="584787"/>
    <lineage>
        <taxon>Bacteria</taxon>
        <taxon>Pseudomonadati</taxon>
        <taxon>Pseudomonadota</taxon>
        <taxon>Gammaproteobacteria</taxon>
        <taxon>Enterobacterales</taxon>
        <taxon>Gallaecimonadaceae</taxon>
        <taxon>Gallaecimonas</taxon>
    </lineage>
</organism>
<feature type="domain" description="Multidrug resistance protein MdtA-like barrel-sandwich hybrid" evidence="5">
    <location>
        <begin position="49"/>
        <end position="264"/>
    </location>
</feature>
<dbReference type="RefSeq" id="WP_123422151.1">
    <property type="nucleotide sequence ID" value="NZ_RJUL01000008.1"/>
</dbReference>
<dbReference type="Pfam" id="PF25954">
    <property type="entry name" value="Beta-barrel_RND_2"/>
    <property type="match status" value="1"/>
</dbReference>
<dbReference type="PANTHER" id="PTHR32347">
    <property type="entry name" value="EFFLUX SYSTEM COMPONENT YKNX-RELATED"/>
    <property type="match status" value="1"/>
</dbReference>
<reference evidence="7 8" key="1">
    <citation type="submission" date="2018-11" db="EMBL/GenBank/DDBJ databases">
        <title>Genomic Encyclopedia of Type Strains, Phase IV (KMG-IV): sequencing the most valuable type-strain genomes for metagenomic binning, comparative biology and taxonomic classification.</title>
        <authorList>
            <person name="Goeker M."/>
        </authorList>
    </citation>
    <scope>NUCLEOTIDE SEQUENCE [LARGE SCALE GENOMIC DNA]</scope>
    <source>
        <strain evidence="7 8">DSM 21945</strain>
    </source>
</reference>
<evidence type="ECO:0000313" key="8">
    <source>
        <dbReference type="Proteomes" id="UP000268033"/>
    </source>
</evidence>
<evidence type="ECO:0000256" key="3">
    <source>
        <dbReference type="ARBA" id="ARBA00023054"/>
    </source>
</evidence>
<feature type="domain" description="CusB-like beta-barrel" evidence="6">
    <location>
        <begin position="269"/>
        <end position="359"/>
    </location>
</feature>
<proteinExistence type="inferred from homology"/>
<dbReference type="SUPFAM" id="SSF111369">
    <property type="entry name" value="HlyD-like secretion proteins"/>
    <property type="match status" value="2"/>
</dbReference>
<keyword evidence="8" id="KW-1185">Reference proteome</keyword>
<evidence type="ECO:0000256" key="2">
    <source>
        <dbReference type="ARBA" id="ARBA00009477"/>
    </source>
</evidence>
<evidence type="ECO:0000313" key="7">
    <source>
        <dbReference type="EMBL" id="ROQ23336.1"/>
    </source>
</evidence>
<dbReference type="InterPro" id="IPR058625">
    <property type="entry name" value="MdtA-like_BSH"/>
</dbReference>
<evidence type="ECO:0000259" key="5">
    <source>
        <dbReference type="Pfam" id="PF25917"/>
    </source>
</evidence>
<protein>
    <submittedName>
        <fullName evidence="7">Membrane fusion protein (Multidrug efflux system)</fullName>
    </submittedName>
</protein>
<dbReference type="GO" id="GO:0015562">
    <property type="term" value="F:efflux transmembrane transporter activity"/>
    <property type="evidence" value="ECO:0007669"/>
    <property type="project" value="InterPro"/>
</dbReference>
<dbReference type="EMBL" id="RJUL01000008">
    <property type="protein sequence ID" value="ROQ23336.1"/>
    <property type="molecule type" value="Genomic_DNA"/>
</dbReference>
<sequence>MSSSPRRITPKTWLLVIAALVVAAAAVLWLTSRAGKVHETDARIEGEMINLASRLDGWVMARPVTEGDAIHKGELLAQIDDRNTKLELSDITAQIGAGELTVSQLQAQKALTDSQNSAALDEARANLQAAQASLDTSQHQLTLAKSTFKRTDELLKKGLSNHQQWDDHHTQLLQAEDQHQQAQANLGAAQAKLARAQATLGQTAVLNQQIQVQQQQIQALKAQAAQTQQSINDLSLRSPVDGVVDKTLIEKGDYAQAGQWLMLVHDPAQIWIEANVKETKIGQVKLGQSVDISVDAYPDAHFTGTVTRIGNSATNQFALLPSPNPSGNFTKITQRVPVRIRFDQTDPRLKPGLMVEVDIHVGS</sequence>
<evidence type="ECO:0000256" key="1">
    <source>
        <dbReference type="ARBA" id="ARBA00004196"/>
    </source>
</evidence>
<dbReference type="Gene3D" id="2.40.50.100">
    <property type="match status" value="1"/>
</dbReference>